<accession>F8MXZ1</accession>
<keyword evidence="2" id="KW-1185">Reference proteome</keyword>
<dbReference type="EMBL" id="GL891371">
    <property type="protein sequence ID" value="EGO53832.1"/>
    <property type="molecule type" value="Genomic_DNA"/>
</dbReference>
<feature type="non-terminal residue" evidence="1">
    <location>
        <position position="120"/>
    </location>
</feature>
<sequence length="120" mass="14315">IKTKFEVNADHFGNNRQKFGHITNRLAGKAAQALLPYLDSDHPDRLTTSDDLLKYLWEEYHDHSAYEKALAEFNDLEMKYGERFQIFKNTFQRLAGQCRRPRDQWKSDLRRKITKELRQA</sequence>
<dbReference type="AlphaFoldDB" id="F8MXZ1"/>
<dbReference type="HOGENOM" id="CLU_2055284_0_0_1"/>
<evidence type="ECO:0000313" key="1">
    <source>
        <dbReference type="EMBL" id="EGO53832.1"/>
    </source>
</evidence>
<dbReference type="RefSeq" id="XP_009854893.1">
    <property type="nucleotide sequence ID" value="XM_009856591.1"/>
</dbReference>
<dbReference type="KEGG" id="nte:NEUTE1DRAFT18726"/>
<dbReference type="Proteomes" id="UP000008065">
    <property type="component" value="Unassembled WGS sequence"/>
</dbReference>
<dbReference type="OrthoDB" id="4589078at2759"/>
<gene>
    <name evidence="1" type="ORF">NEUTE1DRAFT_18726</name>
</gene>
<evidence type="ECO:0000313" key="2">
    <source>
        <dbReference type="Proteomes" id="UP000008065"/>
    </source>
</evidence>
<evidence type="ECO:0008006" key="3">
    <source>
        <dbReference type="Google" id="ProtNLM"/>
    </source>
</evidence>
<dbReference type="GeneID" id="20827354"/>
<name>F8MXZ1_NEUT8</name>
<organism evidence="1 2">
    <name type="scientific">Neurospora tetrasperma (strain FGSC 2508 / ATCC MYA-4615 / P0657)</name>
    <dbReference type="NCBI Taxonomy" id="510951"/>
    <lineage>
        <taxon>Eukaryota</taxon>
        <taxon>Fungi</taxon>
        <taxon>Dikarya</taxon>
        <taxon>Ascomycota</taxon>
        <taxon>Pezizomycotina</taxon>
        <taxon>Sordariomycetes</taxon>
        <taxon>Sordariomycetidae</taxon>
        <taxon>Sordariales</taxon>
        <taxon>Sordariaceae</taxon>
        <taxon>Neurospora</taxon>
    </lineage>
</organism>
<proteinExistence type="predicted"/>
<feature type="non-terminal residue" evidence="1">
    <location>
        <position position="1"/>
    </location>
</feature>
<protein>
    <recommendedName>
        <fullName evidence="3">Retrotransposon gag domain-containing protein</fullName>
    </recommendedName>
</protein>
<reference evidence="2" key="1">
    <citation type="journal article" date="2011" name="Genetics">
        <title>Massive changes in genome architecture accompany the transition to self-fertility in the filamentous fungus Neurospora tetrasperma.</title>
        <authorList>
            <person name="Ellison C.E."/>
            <person name="Stajich J.E."/>
            <person name="Jacobson D.J."/>
            <person name="Natvig D.O."/>
            <person name="Lapidus A."/>
            <person name="Foster B."/>
            <person name="Aerts A."/>
            <person name="Riley R."/>
            <person name="Lindquist E.A."/>
            <person name="Grigoriev I.V."/>
            <person name="Taylor J.W."/>
        </authorList>
    </citation>
    <scope>NUCLEOTIDE SEQUENCE [LARGE SCALE GENOMIC DNA]</scope>
    <source>
        <strain evidence="2">FGSC 2508 / P0657</strain>
    </source>
</reference>
<dbReference type="VEuPathDB" id="FungiDB:NEUTE1DRAFT_18726"/>